<protein>
    <recommendedName>
        <fullName evidence="3">Glycoside hydrolase family 65</fullName>
    </recommendedName>
</protein>
<dbReference type="InterPro" id="IPR012341">
    <property type="entry name" value="6hp_glycosidase-like_sf"/>
</dbReference>
<reference evidence="1" key="2">
    <citation type="submission" date="2023-12" db="EMBL/GenBank/DDBJ databases">
        <authorList>
            <person name="Sun Q."/>
            <person name="Inoue M."/>
        </authorList>
    </citation>
    <scope>NUCLEOTIDE SEQUENCE</scope>
    <source>
        <strain evidence="1">JCM 17590</strain>
    </source>
</reference>
<keyword evidence="2" id="KW-1185">Reference proteome</keyword>
<accession>A0ABP7ZHR0</accession>
<dbReference type="RefSeq" id="WP_344790715.1">
    <property type="nucleotide sequence ID" value="NZ_BAABBV010000001.1"/>
</dbReference>
<dbReference type="InterPro" id="IPR008928">
    <property type="entry name" value="6-hairpin_glycosidase_sf"/>
</dbReference>
<reference evidence="1" key="1">
    <citation type="journal article" date="2014" name="Int. J. Syst. Evol. Microbiol.">
        <title>Complete genome of a new Firmicutes species belonging to the dominant human colonic microbiota ('Ruminococcus bicirculans') reveals two chromosomes and a selective capacity to utilize plant glucans.</title>
        <authorList>
            <consortium name="NISC Comparative Sequencing Program"/>
            <person name="Wegmann U."/>
            <person name="Louis P."/>
            <person name="Goesmann A."/>
            <person name="Henrissat B."/>
            <person name="Duncan S.H."/>
            <person name="Flint H.J."/>
        </authorList>
    </citation>
    <scope>NUCLEOTIDE SEQUENCE</scope>
    <source>
        <strain evidence="1">JCM 17590</strain>
    </source>
</reference>
<sequence length="686" mass="74848">MINRTELVGRHDVLLDRLVSDSPLSVGNGEFCVTVDVTGLQTFPDSYPVAARYGDAPGTLLGTMSHWGWDSSPGRVPLEPQLHTYDSPHGPARYADLGGSFGADASAGQSREEEWLRNNPHRLDLGRVGLWVGDAPGGELPVQASDLSDVAQRLTLGTGTISSSFRLGGRRFRTRTAVHPDRDALAVSLDGTGEFGLRLAFPAGSEAWGNAADWTRPETHASRLEQTAPGVWLIRRRVYELDYAVEVSAPGALLERVRPHEFVLRAGGARLDVVIEFSASGPRGASLSGDRVFQASARHWGEFWATGGALELVASDDPRALELERRVVLSQYLSALSAGSLPPAETGLMLNSWRGKFHLEMHWWHHGWLPQWGRPELLERSLAWYPTVLGRARETARGQGLPGARWPKQIGPDGIEAPSPIGPFLVWQQPHPIHLAELLYRARPTRETLERWAEVVVATAEFMAAFPAPGTDGLELGPPIIPAQESYEATRAAAKNPTFELAYWAWALEVAAKWLERLGRAAPPRWREVARGMTPLPVLDTGTYAALGTPPHLVRTDHPSMLGALGIVPETPLVDRETMRRTLRDALADWDWPTAWGWDFPMAAMTATRLGEPELAVDALMLDVPKNTYLVNGHNRQDASLPIYLPGNGGLLLATGLMAAGHDGSGSRPGFGPGWHPVWEGITPLP</sequence>
<dbReference type="Proteomes" id="UP001415169">
    <property type="component" value="Unassembled WGS sequence"/>
</dbReference>
<dbReference type="EMBL" id="BAABBV010000001">
    <property type="protein sequence ID" value="GAA4158176.1"/>
    <property type="molecule type" value="Genomic_DNA"/>
</dbReference>
<organism evidence="1 2">
    <name type="scientific">Gryllotalpicola daejeonensis</name>
    <dbReference type="NCBI Taxonomy" id="993087"/>
    <lineage>
        <taxon>Bacteria</taxon>
        <taxon>Bacillati</taxon>
        <taxon>Actinomycetota</taxon>
        <taxon>Actinomycetes</taxon>
        <taxon>Micrococcales</taxon>
        <taxon>Microbacteriaceae</taxon>
        <taxon>Gryllotalpicola</taxon>
    </lineage>
</organism>
<evidence type="ECO:0000313" key="2">
    <source>
        <dbReference type="Proteomes" id="UP001415169"/>
    </source>
</evidence>
<evidence type="ECO:0008006" key="3">
    <source>
        <dbReference type="Google" id="ProtNLM"/>
    </source>
</evidence>
<dbReference type="SUPFAM" id="SSF48208">
    <property type="entry name" value="Six-hairpin glycosidases"/>
    <property type="match status" value="1"/>
</dbReference>
<proteinExistence type="predicted"/>
<gene>
    <name evidence="1" type="ORF">GCM10022286_10680</name>
</gene>
<name>A0ABP7ZHR0_9MICO</name>
<comment type="caution">
    <text evidence="1">The sequence shown here is derived from an EMBL/GenBank/DDBJ whole genome shotgun (WGS) entry which is preliminary data.</text>
</comment>
<evidence type="ECO:0000313" key="1">
    <source>
        <dbReference type="EMBL" id="GAA4158176.1"/>
    </source>
</evidence>
<dbReference type="Gene3D" id="1.50.10.10">
    <property type="match status" value="1"/>
</dbReference>